<dbReference type="OrthoDB" id="2310150at2759"/>
<dbReference type="InterPro" id="IPR036812">
    <property type="entry name" value="NAD(P)_OxRdtase_dom_sf"/>
</dbReference>
<dbReference type="PRINTS" id="PR01577">
    <property type="entry name" value="KCNABCHANNEL"/>
</dbReference>
<sequence length="305" mass="34219">MCLLSSQLCCVLQAKELMSKCYDAGVNFFDNAEEYEDGKAELVMGQALKELGWKRSDIVLSTKIFWGGHGVNGIGLSRKHLIEGTKASLKRLQTDYVDVLFCHRPDPSTPIEETVRGMNYLLDKGYTFYWGTSEWSASQIMEACGIAKRLHLVPPIVEQPEYNMFTRKRVEEEYSSVYESCGIGLTTYSPLACGLLTGKYLQGAPQDSRLALDDFKDTMQTTEFRQRAQVVERLRPIADELGCSLAQLGLAWCASNPHVSTVIMGASKVSQVEDNLKALEIIPKLSDDGEEGRKWRRRIESVIEP</sequence>
<keyword evidence="3" id="KW-0560">Oxidoreductase</keyword>
<evidence type="ECO:0000313" key="6">
    <source>
        <dbReference type="Proteomes" id="UP000708148"/>
    </source>
</evidence>
<name>A0A8S1IPF1_9CHLO</name>
<feature type="domain" description="NADP-dependent oxidoreductase" evidence="4">
    <location>
        <begin position="13"/>
        <end position="287"/>
    </location>
</feature>
<evidence type="ECO:0000313" key="5">
    <source>
        <dbReference type="EMBL" id="CAD7696642.1"/>
    </source>
</evidence>
<protein>
    <recommendedName>
        <fullName evidence="4">NADP-dependent oxidoreductase domain-containing protein</fullName>
    </recommendedName>
</protein>
<dbReference type="AlphaFoldDB" id="A0A8S1IPF1"/>
<dbReference type="EMBL" id="CAJHUC010000518">
    <property type="protein sequence ID" value="CAD7696642.1"/>
    <property type="molecule type" value="Genomic_DNA"/>
</dbReference>
<dbReference type="InterPro" id="IPR005399">
    <property type="entry name" value="K_chnl_volt-dep_bsu_KCNAB-rel"/>
</dbReference>
<dbReference type="PANTHER" id="PTHR43150:SF2">
    <property type="entry name" value="HYPERKINETIC, ISOFORM M"/>
    <property type="match status" value="1"/>
</dbReference>
<keyword evidence="6" id="KW-1185">Reference proteome</keyword>
<comment type="caution">
    <text evidence="5">The sequence shown here is derived from an EMBL/GenBank/DDBJ whole genome shotgun (WGS) entry which is preliminary data.</text>
</comment>
<accession>A0A8S1IPF1</accession>
<dbReference type="Proteomes" id="UP000708148">
    <property type="component" value="Unassembled WGS sequence"/>
</dbReference>
<dbReference type="GO" id="GO:0016491">
    <property type="term" value="F:oxidoreductase activity"/>
    <property type="evidence" value="ECO:0007669"/>
    <property type="project" value="UniProtKB-KW"/>
</dbReference>
<dbReference type="Pfam" id="PF00248">
    <property type="entry name" value="Aldo_ket_red"/>
    <property type="match status" value="1"/>
</dbReference>
<gene>
    <name evidence="5" type="ORF">OSTQU699_LOCUS2003</name>
</gene>
<dbReference type="PANTHER" id="PTHR43150">
    <property type="entry name" value="HYPERKINETIC, ISOFORM M"/>
    <property type="match status" value="1"/>
</dbReference>
<organism evidence="5 6">
    <name type="scientific">Ostreobium quekettii</name>
    <dbReference type="NCBI Taxonomy" id="121088"/>
    <lineage>
        <taxon>Eukaryota</taxon>
        <taxon>Viridiplantae</taxon>
        <taxon>Chlorophyta</taxon>
        <taxon>core chlorophytes</taxon>
        <taxon>Ulvophyceae</taxon>
        <taxon>TCBD clade</taxon>
        <taxon>Bryopsidales</taxon>
        <taxon>Ostreobineae</taxon>
        <taxon>Ostreobiaceae</taxon>
        <taxon>Ostreobium</taxon>
    </lineage>
</organism>
<evidence type="ECO:0000256" key="2">
    <source>
        <dbReference type="ARBA" id="ARBA00022857"/>
    </source>
</evidence>
<dbReference type="SUPFAM" id="SSF51430">
    <property type="entry name" value="NAD(P)-linked oxidoreductase"/>
    <property type="match status" value="1"/>
</dbReference>
<evidence type="ECO:0000256" key="1">
    <source>
        <dbReference type="ARBA" id="ARBA00006515"/>
    </source>
</evidence>
<evidence type="ECO:0000259" key="4">
    <source>
        <dbReference type="Pfam" id="PF00248"/>
    </source>
</evidence>
<evidence type="ECO:0000256" key="3">
    <source>
        <dbReference type="ARBA" id="ARBA00023002"/>
    </source>
</evidence>
<comment type="similarity">
    <text evidence="1">Belongs to the shaker potassium channel beta subunit family.</text>
</comment>
<reference evidence="5" key="1">
    <citation type="submission" date="2020-12" db="EMBL/GenBank/DDBJ databases">
        <authorList>
            <person name="Iha C."/>
        </authorList>
    </citation>
    <scope>NUCLEOTIDE SEQUENCE</scope>
</reference>
<dbReference type="InterPro" id="IPR023210">
    <property type="entry name" value="NADP_OxRdtase_dom"/>
</dbReference>
<keyword evidence="2" id="KW-0521">NADP</keyword>
<proteinExistence type="inferred from homology"/>
<dbReference type="Gene3D" id="3.20.20.100">
    <property type="entry name" value="NADP-dependent oxidoreductase domain"/>
    <property type="match status" value="1"/>
</dbReference>